<keyword evidence="1" id="KW-0812">Transmembrane</keyword>
<accession>A0AAN8PFN7</accession>
<dbReference type="Proteomes" id="UP001347796">
    <property type="component" value="Unassembled WGS sequence"/>
</dbReference>
<keyword evidence="1" id="KW-1133">Transmembrane helix</keyword>
<dbReference type="AlphaFoldDB" id="A0AAN8PFN7"/>
<keyword evidence="1" id="KW-0472">Membrane</keyword>
<feature type="transmembrane region" description="Helical" evidence="1">
    <location>
        <begin position="46"/>
        <end position="63"/>
    </location>
</feature>
<protein>
    <submittedName>
        <fullName evidence="2">Uncharacterized protein</fullName>
    </submittedName>
</protein>
<dbReference type="EMBL" id="JAZGQO010000011">
    <property type="protein sequence ID" value="KAK6174013.1"/>
    <property type="molecule type" value="Genomic_DNA"/>
</dbReference>
<keyword evidence="3" id="KW-1185">Reference proteome</keyword>
<organism evidence="2 3">
    <name type="scientific">Patella caerulea</name>
    <name type="common">Rayed Mediterranean limpet</name>
    <dbReference type="NCBI Taxonomy" id="87958"/>
    <lineage>
        <taxon>Eukaryota</taxon>
        <taxon>Metazoa</taxon>
        <taxon>Spiralia</taxon>
        <taxon>Lophotrochozoa</taxon>
        <taxon>Mollusca</taxon>
        <taxon>Gastropoda</taxon>
        <taxon>Patellogastropoda</taxon>
        <taxon>Patelloidea</taxon>
        <taxon>Patellidae</taxon>
        <taxon>Patella</taxon>
    </lineage>
</organism>
<gene>
    <name evidence="2" type="ORF">SNE40_017365</name>
</gene>
<evidence type="ECO:0000313" key="2">
    <source>
        <dbReference type="EMBL" id="KAK6174013.1"/>
    </source>
</evidence>
<comment type="caution">
    <text evidence="2">The sequence shown here is derived from an EMBL/GenBank/DDBJ whole genome shotgun (WGS) entry which is preliminary data.</text>
</comment>
<reference evidence="2 3" key="1">
    <citation type="submission" date="2024-01" db="EMBL/GenBank/DDBJ databases">
        <title>The genome of the rayed Mediterranean limpet Patella caerulea (Linnaeus, 1758).</title>
        <authorList>
            <person name="Anh-Thu Weber A."/>
            <person name="Halstead-Nussloch G."/>
        </authorList>
    </citation>
    <scope>NUCLEOTIDE SEQUENCE [LARGE SCALE GENOMIC DNA]</scope>
    <source>
        <strain evidence="2">AATW-2023a</strain>
        <tissue evidence="2">Whole specimen</tissue>
    </source>
</reference>
<proteinExistence type="predicted"/>
<evidence type="ECO:0000313" key="3">
    <source>
        <dbReference type="Proteomes" id="UP001347796"/>
    </source>
</evidence>
<evidence type="ECO:0000256" key="1">
    <source>
        <dbReference type="SAM" id="Phobius"/>
    </source>
</evidence>
<sequence>MSDVLADGIPVLLDVRCSGEVMSDVLADGIPVLLDVRCSGEVMSDVLVDILADGIIIILVRIINLM</sequence>
<name>A0AAN8PFN7_PATCE</name>